<evidence type="ECO:0000313" key="10">
    <source>
        <dbReference type="Proteomes" id="UP001500655"/>
    </source>
</evidence>
<evidence type="ECO:0000259" key="7">
    <source>
        <dbReference type="PROSITE" id="PS51986"/>
    </source>
</evidence>
<keyword evidence="2" id="KW-0436">Ligase</keyword>
<evidence type="ECO:0000256" key="3">
    <source>
        <dbReference type="ARBA" id="ARBA00022741"/>
    </source>
</evidence>
<keyword evidence="3" id="KW-0547">Nucleotide-binding</keyword>
<sequence length="453" mass="49808">MREPSLSVEELRVAVLSGDIDTVVLAIVDMQGRLQGKRLHAPYFLEEVLAHGSEGCNYLLAVDVDMNTVDGYAMSSWAHGYGDFVMRPDLSTLRRLPWQPGSALLIADLAWHDGSPVPASPRQILRRQIERLAEHGLVGYAGTELEFVVYRDTYEDAWRKGYRDLTPANLYNVDYSLLGTSRVEPLLRRLRVDMAGAGLRPESAKGECNLGQHEVAFRYDEVLTTADNHSIYKNGAKEIAAQEGMALTFMAKPNEREGNSCHIHFSLRTPQGEPAMAGDGPAGLSPLGERVIAGLLATARELTLFLAPNVNSYKRYQPGSFAPTALRWGVDNRTCALRLVGHGPSLRVESRVPGGDVNPYLAISALIAGALHGIDRELELEPVYTGNAYDDARAPRVPARLGEAMRLWETSGVARDAFGDEVVAHYGNNARVELAAFDAAVTDWELRRGFERL</sequence>
<dbReference type="SMART" id="SM01230">
    <property type="entry name" value="Gln-synt_C"/>
    <property type="match status" value="1"/>
</dbReference>
<organism evidence="9 10">
    <name type="scientific">Luedemannella helvata</name>
    <dbReference type="NCBI Taxonomy" id="349315"/>
    <lineage>
        <taxon>Bacteria</taxon>
        <taxon>Bacillati</taxon>
        <taxon>Actinomycetota</taxon>
        <taxon>Actinomycetes</taxon>
        <taxon>Micromonosporales</taxon>
        <taxon>Micromonosporaceae</taxon>
        <taxon>Luedemannella</taxon>
    </lineage>
</organism>
<dbReference type="Pfam" id="PF00120">
    <property type="entry name" value="Gln-synt_C"/>
    <property type="match status" value="1"/>
</dbReference>
<reference evidence="9 10" key="1">
    <citation type="journal article" date="2019" name="Int. J. Syst. Evol. Microbiol.">
        <title>The Global Catalogue of Microorganisms (GCM) 10K type strain sequencing project: providing services to taxonomists for standard genome sequencing and annotation.</title>
        <authorList>
            <consortium name="The Broad Institute Genomics Platform"/>
            <consortium name="The Broad Institute Genome Sequencing Center for Infectious Disease"/>
            <person name="Wu L."/>
            <person name="Ma J."/>
        </authorList>
    </citation>
    <scope>NUCLEOTIDE SEQUENCE [LARGE SCALE GENOMIC DNA]</scope>
    <source>
        <strain evidence="9 10">JCM 13249</strain>
    </source>
</reference>
<keyword evidence="4" id="KW-0067">ATP-binding</keyword>
<dbReference type="PANTHER" id="PTHR43785">
    <property type="entry name" value="GAMMA-GLUTAMYLPUTRESCINE SYNTHETASE"/>
    <property type="match status" value="1"/>
</dbReference>
<dbReference type="InterPro" id="IPR008146">
    <property type="entry name" value="Gln_synth_cat_dom"/>
</dbReference>
<dbReference type="SUPFAM" id="SSF54368">
    <property type="entry name" value="Glutamine synthetase, N-terminal domain"/>
    <property type="match status" value="1"/>
</dbReference>
<dbReference type="Gene3D" id="3.10.20.70">
    <property type="entry name" value="Glutamine synthetase, N-terminal domain"/>
    <property type="match status" value="1"/>
</dbReference>
<dbReference type="EMBL" id="BAAALS010000015">
    <property type="protein sequence ID" value="GAA1759310.1"/>
    <property type="molecule type" value="Genomic_DNA"/>
</dbReference>
<keyword evidence="10" id="KW-1185">Reference proteome</keyword>
<gene>
    <name evidence="9" type="primary">glnA4</name>
    <name evidence="9" type="ORF">GCM10009681_33190</name>
</gene>
<evidence type="ECO:0000259" key="8">
    <source>
        <dbReference type="PROSITE" id="PS51987"/>
    </source>
</evidence>
<feature type="domain" description="GS catalytic" evidence="8">
    <location>
        <begin position="121"/>
        <end position="453"/>
    </location>
</feature>
<dbReference type="SUPFAM" id="SSF55931">
    <property type="entry name" value="Glutamine synthetase/guanido kinase"/>
    <property type="match status" value="1"/>
</dbReference>
<evidence type="ECO:0000256" key="2">
    <source>
        <dbReference type="ARBA" id="ARBA00022598"/>
    </source>
</evidence>
<comment type="caution">
    <text evidence="9">The sequence shown here is derived from an EMBL/GenBank/DDBJ whole genome shotgun (WGS) entry which is preliminary data.</text>
</comment>
<accession>A0ABN2KM10</accession>
<dbReference type="InterPro" id="IPR014746">
    <property type="entry name" value="Gln_synth/guanido_kin_cat_dom"/>
</dbReference>
<feature type="domain" description="GS beta-grasp" evidence="7">
    <location>
        <begin position="18"/>
        <end position="114"/>
    </location>
</feature>
<evidence type="ECO:0000256" key="6">
    <source>
        <dbReference type="RuleBase" id="RU000384"/>
    </source>
</evidence>
<comment type="similarity">
    <text evidence="1 5 6">Belongs to the glutamine synthetase family.</text>
</comment>
<dbReference type="Gene3D" id="3.30.590.10">
    <property type="entry name" value="Glutamine synthetase/guanido kinase, catalytic domain"/>
    <property type="match status" value="1"/>
</dbReference>
<protein>
    <submittedName>
        <fullName evidence="9">Gamma-glutamylethanolamide synthetase GlnA4</fullName>
    </submittedName>
</protein>
<dbReference type="PROSITE" id="PS51986">
    <property type="entry name" value="GS_BETA_GRASP"/>
    <property type="match status" value="1"/>
</dbReference>
<proteinExistence type="inferred from homology"/>
<name>A0ABN2KM10_9ACTN</name>
<dbReference type="PROSITE" id="PS51987">
    <property type="entry name" value="GS_CATALYTIC"/>
    <property type="match status" value="1"/>
</dbReference>
<evidence type="ECO:0000313" key="9">
    <source>
        <dbReference type="EMBL" id="GAA1759310.1"/>
    </source>
</evidence>
<dbReference type="InterPro" id="IPR008147">
    <property type="entry name" value="Gln_synt_N"/>
</dbReference>
<dbReference type="PANTHER" id="PTHR43785:SF12">
    <property type="entry name" value="TYPE-1 GLUTAMINE SYNTHETASE 2"/>
    <property type="match status" value="1"/>
</dbReference>
<dbReference type="InterPro" id="IPR036651">
    <property type="entry name" value="Gln_synt_N_sf"/>
</dbReference>
<dbReference type="Proteomes" id="UP001500655">
    <property type="component" value="Unassembled WGS sequence"/>
</dbReference>
<evidence type="ECO:0000256" key="5">
    <source>
        <dbReference type="PROSITE-ProRule" id="PRU01330"/>
    </source>
</evidence>
<dbReference type="RefSeq" id="WP_344082512.1">
    <property type="nucleotide sequence ID" value="NZ_BAAALS010000015.1"/>
</dbReference>
<evidence type="ECO:0000256" key="1">
    <source>
        <dbReference type="ARBA" id="ARBA00009897"/>
    </source>
</evidence>
<evidence type="ECO:0000256" key="4">
    <source>
        <dbReference type="ARBA" id="ARBA00022840"/>
    </source>
</evidence>